<evidence type="ECO:0000313" key="2">
    <source>
        <dbReference type="EMBL" id="SQB61605.1"/>
    </source>
</evidence>
<feature type="coiled-coil region" evidence="1">
    <location>
        <begin position="409"/>
        <end position="443"/>
    </location>
</feature>
<name>A0A2X2YLW4_CLOPF</name>
<evidence type="ECO:0000256" key="1">
    <source>
        <dbReference type="SAM" id="Coils"/>
    </source>
</evidence>
<organism evidence="2 3">
    <name type="scientific">Clostridium perfringens</name>
    <dbReference type="NCBI Taxonomy" id="1502"/>
    <lineage>
        <taxon>Bacteria</taxon>
        <taxon>Bacillati</taxon>
        <taxon>Bacillota</taxon>
        <taxon>Clostridia</taxon>
        <taxon>Eubacteriales</taxon>
        <taxon>Clostridiaceae</taxon>
        <taxon>Clostridium</taxon>
    </lineage>
</organism>
<evidence type="ECO:0000313" key="3">
    <source>
        <dbReference type="Proteomes" id="UP000249986"/>
    </source>
</evidence>
<accession>A0A2X2YLW4</accession>
<dbReference type="Pfam" id="PF14284">
    <property type="entry name" value="PcfJ"/>
    <property type="match status" value="1"/>
</dbReference>
<dbReference type="InterPro" id="IPR025586">
    <property type="entry name" value="PcfJ"/>
</dbReference>
<dbReference type="RefSeq" id="WP_111927238.1">
    <property type="nucleotide sequence ID" value="NZ_UAWG01000023.1"/>
</dbReference>
<protein>
    <recommendedName>
        <fullName evidence="4">PcfJ-like protein</fullName>
    </recommendedName>
</protein>
<sequence>MNKRDLRRIEILNLDENIYGENSNQLRFDIGQFEFNIVPQVHDDILVLNIFKNEDVKKGILIPTKRIFQSKDDYITQDLRENKWLTGAFYNMLELYGYYSRCYAKRYVFINDKNKNIINSYIANSGITTEEDPLINIERLQMKIQAYRLSLKHKKITDRIDKEMECVEELPEDFEEWIDKEAFKFSQYIYYEYKPKKKLKGYCTHCKSEVEVESPKHNKEGICPNCKCRIRYKVLGKSKNIHDETYLSLMQKTEDGLLIRYFRSKKSYFEHFKNPTFQYWELLRVFINKDNIKKYEYADFKQTGKTRWCDSIGRFSIYESSLYFNNLDFLKDTEYKYSAIELLAKEKVFNVFGYLTKYKTEKFLEYLVKLKLYNLAADYSSIVYDVGINPEGNNIKEILGVDKVNLKRLQELNANISTYKIIKAFYEEKIKLTDEELKTIMEKRIYWQQLLFILKEINKTPSKLIKYIDKLHGEFDDRLRDYADYINNAVKLKYDLTKDIVIFPRNFDEAHDIAADLIIKLEQNKNYVGFMEHYKNLGEEYNYESEKYIIIKPQKPIDLIKEGQALNHCVGSYIKSVANNKTTILFVREKENIDKPFYTLEITKDKLIQCRTKRNESYKENKEVKEFVDKYIKNIKVSRLKIAV</sequence>
<gene>
    <name evidence="2" type="ORF">NCTC10719_03286</name>
</gene>
<proteinExistence type="predicted"/>
<evidence type="ECO:0008006" key="4">
    <source>
        <dbReference type="Google" id="ProtNLM"/>
    </source>
</evidence>
<dbReference type="Proteomes" id="UP000249986">
    <property type="component" value="Unassembled WGS sequence"/>
</dbReference>
<keyword evidence="1" id="KW-0175">Coiled coil</keyword>
<dbReference type="EMBL" id="UAWG01000023">
    <property type="protein sequence ID" value="SQB61605.1"/>
    <property type="molecule type" value="Genomic_DNA"/>
</dbReference>
<dbReference type="AlphaFoldDB" id="A0A2X2YLW4"/>
<reference evidence="2 3" key="1">
    <citation type="submission" date="2018-06" db="EMBL/GenBank/DDBJ databases">
        <authorList>
            <consortium name="Pathogen Informatics"/>
            <person name="Doyle S."/>
        </authorList>
    </citation>
    <scope>NUCLEOTIDE SEQUENCE [LARGE SCALE GENOMIC DNA]</scope>
    <source>
        <strain evidence="2 3">NCTC10719</strain>
    </source>
</reference>